<feature type="transmembrane region" description="Helical" evidence="1">
    <location>
        <begin position="6"/>
        <end position="28"/>
    </location>
</feature>
<evidence type="ECO:0000256" key="1">
    <source>
        <dbReference type="SAM" id="Phobius"/>
    </source>
</evidence>
<evidence type="ECO:0000313" key="2">
    <source>
        <dbReference type="Ensembl" id="ENSPNYP00000015523.1"/>
    </source>
</evidence>
<keyword evidence="1" id="KW-0812">Transmembrane</keyword>
<dbReference type="Ensembl" id="ENSPNYT00000015921.1">
    <property type="protein sequence ID" value="ENSPNYP00000015523.1"/>
    <property type="gene ID" value="ENSPNYG00000011764.1"/>
</dbReference>
<reference evidence="2" key="1">
    <citation type="submission" date="2023-09" db="UniProtKB">
        <authorList>
            <consortium name="Ensembl"/>
        </authorList>
    </citation>
    <scope>IDENTIFICATION</scope>
</reference>
<proteinExistence type="predicted"/>
<organism evidence="2">
    <name type="scientific">Pundamilia nyererei</name>
    <dbReference type="NCBI Taxonomy" id="303518"/>
    <lineage>
        <taxon>Eukaryota</taxon>
        <taxon>Metazoa</taxon>
        <taxon>Chordata</taxon>
        <taxon>Craniata</taxon>
        <taxon>Vertebrata</taxon>
        <taxon>Euteleostomi</taxon>
        <taxon>Actinopterygii</taxon>
        <taxon>Neopterygii</taxon>
        <taxon>Teleostei</taxon>
        <taxon>Neoteleostei</taxon>
        <taxon>Acanthomorphata</taxon>
        <taxon>Ovalentaria</taxon>
        <taxon>Cichlomorphae</taxon>
        <taxon>Cichliformes</taxon>
        <taxon>Cichlidae</taxon>
        <taxon>African cichlids</taxon>
        <taxon>Pseudocrenilabrinae</taxon>
        <taxon>Haplochromini</taxon>
        <taxon>Pundamilia</taxon>
    </lineage>
</organism>
<keyword evidence="1" id="KW-0472">Membrane</keyword>
<accession>A0A3B4G1D2</accession>
<dbReference type="GeneTree" id="ENSGT00940000177780"/>
<keyword evidence="1" id="KW-1133">Transmembrane helix</keyword>
<name>A0A3B4G1D2_9CICH</name>
<protein>
    <submittedName>
        <fullName evidence="2">Si:dkeyp-34f6.4</fullName>
    </submittedName>
</protein>
<dbReference type="AlphaFoldDB" id="A0A3B4G1D2"/>
<sequence>LVKNVFIFFLVLFRGSTSVALAPILVVLSRFLALHFFPFLPVKVFVPRKLDALQALLSGLGMSLYMLTAGEQLAADVAAERAHT</sequence>